<evidence type="ECO:0000313" key="1">
    <source>
        <dbReference type="EMBL" id="NBN79998.1"/>
    </source>
</evidence>
<comment type="caution">
    <text evidence="1">The sequence shown here is derived from an EMBL/GenBank/DDBJ whole genome shotgun (WGS) entry which is preliminary data.</text>
</comment>
<dbReference type="Pfam" id="PF00300">
    <property type="entry name" value="His_Phos_1"/>
    <property type="match status" value="1"/>
</dbReference>
<dbReference type="AlphaFoldDB" id="A0A7X5F583"/>
<dbReference type="InterPro" id="IPR013078">
    <property type="entry name" value="His_Pase_superF_clade-1"/>
</dbReference>
<name>A0A7X5F583_9HYPH</name>
<accession>A0A7X5F583</accession>
<organism evidence="1 2">
    <name type="scientific">Pannonibacter tanglangensis</name>
    <dbReference type="NCBI Taxonomy" id="2750084"/>
    <lineage>
        <taxon>Bacteria</taxon>
        <taxon>Pseudomonadati</taxon>
        <taxon>Pseudomonadota</taxon>
        <taxon>Alphaproteobacteria</taxon>
        <taxon>Hyphomicrobiales</taxon>
        <taxon>Stappiaceae</taxon>
        <taxon>Pannonibacter</taxon>
    </lineage>
</organism>
<reference evidence="2" key="1">
    <citation type="submission" date="2020-01" db="EMBL/GenBank/DDBJ databases">
        <authorList>
            <person name="Fang Y."/>
            <person name="Sun R."/>
            <person name="Nie L."/>
            <person name="He J."/>
            <person name="Hao L."/>
            <person name="Wang L."/>
            <person name="Su S."/>
            <person name="Lv E."/>
            <person name="Zhang Z."/>
            <person name="Xie R."/>
            <person name="Liu H."/>
        </authorList>
    </citation>
    <scope>NUCLEOTIDE SEQUENCE [LARGE SCALE GENOMIC DNA]</scope>
    <source>
        <strain evidence="2">XCT-53</strain>
    </source>
</reference>
<protein>
    <submittedName>
        <fullName evidence="1">Histidine phosphatase family protein</fullName>
    </submittedName>
</protein>
<keyword evidence="2" id="KW-1185">Reference proteome</keyword>
<dbReference type="Gene3D" id="3.40.50.1240">
    <property type="entry name" value="Phosphoglycerate mutase-like"/>
    <property type="match status" value="1"/>
</dbReference>
<evidence type="ECO:0000313" key="2">
    <source>
        <dbReference type="Proteomes" id="UP000586722"/>
    </source>
</evidence>
<dbReference type="CDD" id="cd07040">
    <property type="entry name" value="HP"/>
    <property type="match status" value="1"/>
</dbReference>
<gene>
    <name evidence="1" type="ORF">GWI72_17105</name>
</gene>
<dbReference type="Proteomes" id="UP000586722">
    <property type="component" value="Unassembled WGS sequence"/>
</dbReference>
<dbReference type="InterPro" id="IPR029033">
    <property type="entry name" value="His_PPase_superfam"/>
</dbReference>
<sequence length="196" mass="20994">MTGSSRFCVYLTHPEVAIDPAVPVPAWGLSETGRTRAARAALLPWAGAIRHVVSSAERKAIETAEIFAAAHRLPVTIVEATHENDRSATGFLPPAEFEEVASAFFAAPGQSVRGWERAIDAQARIVSAVRQVVASAPAGAPVLFCGHGGVGTLLKCHLLGVGITRRHDQSCGGNWYMFDPLDLERRQADTLDWTAL</sequence>
<dbReference type="SUPFAM" id="SSF53254">
    <property type="entry name" value="Phosphoglycerate mutase-like"/>
    <property type="match status" value="1"/>
</dbReference>
<dbReference type="RefSeq" id="WP_161709458.1">
    <property type="nucleotide sequence ID" value="NZ_JAABLQ010000003.1"/>
</dbReference>
<proteinExistence type="predicted"/>
<dbReference type="EMBL" id="JAABLQ010000003">
    <property type="protein sequence ID" value="NBN79998.1"/>
    <property type="molecule type" value="Genomic_DNA"/>
</dbReference>